<dbReference type="SUPFAM" id="SSF82784">
    <property type="entry name" value="OsmC-like"/>
    <property type="match status" value="1"/>
</dbReference>
<proteinExistence type="inferred from homology"/>
<name>A0A081BGW0_9LACO</name>
<evidence type="ECO:0000313" key="3">
    <source>
        <dbReference type="Proteomes" id="UP000028700"/>
    </source>
</evidence>
<dbReference type="Proteomes" id="UP000028700">
    <property type="component" value="Unassembled WGS sequence"/>
</dbReference>
<dbReference type="PANTHER" id="PTHR33797">
    <property type="entry name" value="ORGANIC HYDROPEROXIDE RESISTANCE PROTEIN-LIKE"/>
    <property type="match status" value="1"/>
</dbReference>
<dbReference type="STRING" id="1291743.LOSG293_040240"/>
<dbReference type="Gene3D" id="3.30.300.20">
    <property type="match status" value="1"/>
</dbReference>
<dbReference type="GO" id="GO:0006979">
    <property type="term" value="P:response to oxidative stress"/>
    <property type="evidence" value="ECO:0007669"/>
    <property type="project" value="InterPro"/>
</dbReference>
<dbReference type="eggNOG" id="COG1764">
    <property type="taxonomic scope" value="Bacteria"/>
</dbReference>
<dbReference type="InterPro" id="IPR003718">
    <property type="entry name" value="OsmC/Ohr_fam"/>
</dbReference>
<evidence type="ECO:0000256" key="1">
    <source>
        <dbReference type="ARBA" id="ARBA00007378"/>
    </source>
</evidence>
<keyword evidence="3" id="KW-1185">Reference proteome</keyword>
<evidence type="ECO:0000313" key="2">
    <source>
        <dbReference type="EMBL" id="GAK47278.1"/>
    </source>
</evidence>
<protein>
    <submittedName>
        <fullName evidence="2">Osmotically inducible protein C</fullName>
    </submittedName>
</protein>
<organism evidence="2 3">
    <name type="scientific">Secundilactobacillus oryzae JCM 18671</name>
    <dbReference type="NCBI Taxonomy" id="1291743"/>
    <lineage>
        <taxon>Bacteria</taxon>
        <taxon>Bacillati</taxon>
        <taxon>Bacillota</taxon>
        <taxon>Bacilli</taxon>
        <taxon>Lactobacillales</taxon>
        <taxon>Lactobacillaceae</taxon>
        <taxon>Secundilactobacillus</taxon>
    </lineage>
</organism>
<dbReference type="InterPro" id="IPR019953">
    <property type="entry name" value="OHR"/>
</dbReference>
<dbReference type="EMBL" id="BBJM01000004">
    <property type="protein sequence ID" value="GAK47278.1"/>
    <property type="molecule type" value="Genomic_DNA"/>
</dbReference>
<gene>
    <name evidence="2" type="ORF">LOSG293_040240</name>
</gene>
<dbReference type="NCBIfam" id="TIGR03561">
    <property type="entry name" value="organ_hyd_perox"/>
    <property type="match status" value="1"/>
</dbReference>
<sequence>MTMAFTAIVFLSELKLSFRKRLLYNECVLRFERWKTNMAKLYSTTMINVGGREGHVEAPDGSMAMTITAPKPGKKEGTNPEQLFAAGYSSCFNSALELVKNEAKISNESTVKAKVSLYNEGPADFHIDVELSVHIDGLADEETAKLAEKAHQVCPYSKATRGNIDVKLMTF</sequence>
<comment type="caution">
    <text evidence="2">The sequence shown here is derived from an EMBL/GenBank/DDBJ whole genome shotgun (WGS) entry which is preliminary data.</text>
</comment>
<dbReference type="Pfam" id="PF02566">
    <property type="entry name" value="OsmC"/>
    <property type="match status" value="1"/>
</dbReference>
<dbReference type="PANTHER" id="PTHR33797:SF2">
    <property type="entry name" value="ORGANIC HYDROPEROXIDE RESISTANCE PROTEIN-LIKE"/>
    <property type="match status" value="1"/>
</dbReference>
<reference evidence="2" key="1">
    <citation type="journal article" date="2014" name="Genome Announc.">
        <title>Draft Genome Sequence of Lactobacillus oryzae Strain SG293T.</title>
        <authorList>
            <person name="Tanizawa Y."/>
            <person name="Fujisawa T."/>
            <person name="Mochizuki T."/>
            <person name="Kaminuma E."/>
            <person name="Nakamura Y."/>
            <person name="Tohno M."/>
        </authorList>
    </citation>
    <scope>NUCLEOTIDE SEQUENCE [LARGE SCALE GENOMIC DNA]</scope>
    <source>
        <strain evidence="2">SG293</strain>
    </source>
</reference>
<comment type="similarity">
    <text evidence="1">Belongs to the OsmC/Ohr family.</text>
</comment>
<accession>A0A081BGW0</accession>
<dbReference type="InterPro" id="IPR015946">
    <property type="entry name" value="KH_dom-like_a/b"/>
</dbReference>
<dbReference type="InterPro" id="IPR036102">
    <property type="entry name" value="OsmC/Ohrsf"/>
</dbReference>
<dbReference type="AlphaFoldDB" id="A0A081BGW0"/>